<evidence type="ECO:0000313" key="2">
    <source>
        <dbReference type="Proteomes" id="UP000009168"/>
    </source>
</evidence>
<dbReference type="AlphaFoldDB" id="Q227U3"/>
<proteinExistence type="predicted"/>
<organism evidence="1 2">
    <name type="scientific">Tetrahymena thermophila (strain SB210)</name>
    <dbReference type="NCBI Taxonomy" id="312017"/>
    <lineage>
        <taxon>Eukaryota</taxon>
        <taxon>Sar</taxon>
        <taxon>Alveolata</taxon>
        <taxon>Ciliophora</taxon>
        <taxon>Intramacronucleata</taxon>
        <taxon>Oligohymenophorea</taxon>
        <taxon>Hymenostomatida</taxon>
        <taxon>Tetrahymenina</taxon>
        <taxon>Tetrahymenidae</taxon>
        <taxon>Tetrahymena</taxon>
    </lineage>
</organism>
<evidence type="ECO:0000313" key="1">
    <source>
        <dbReference type="EMBL" id="EAR81559.3"/>
    </source>
</evidence>
<dbReference type="Proteomes" id="UP000009168">
    <property type="component" value="Unassembled WGS sequence"/>
</dbReference>
<dbReference type="RefSeq" id="XP_001029222.3">
    <property type="nucleotide sequence ID" value="XM_001029222.3"/>
</dbReference>
<keyword evidence="2" id="KW-1185">Reference proteome</keyword>
<dbReference type="InParanoid" id="Q227U3"/>
<gene>
    <name evidence="1" type="ORF">TTHERM_01697320</name>
</gene>
<dbReference type="Gene3D" id="3.80.10.10">
    <property type="entry name" value="Ribonuclease Inhibitor"/>
    <property type="match status" value="1"/>
</dbReference>
<dbReference type="GeneID" id="7843660"/>
<dbReference type="OrthoDB" id="120976at2759"/>
<reference evidence="2" key="1">
    <citation type="journal article" date="2006" name="PLoS Biol.">
        <title>Macronuclear genome sequence of the ciliate Tetrahymena thermophila, a model eukaryote.</title>
        <authorList>
            <person name="Eisen J.A."/>
            <person name="Coyne R.S."/>
            <person name="Wu M."/>
            <person name="Wu D."/>
            <person name="Thiagarajan M."/>
            <person name="Wortman J.R."/>
            <person name="Badger J.H."/>
            <person name="Ren Q."/>
            <person name="Amedeo P."/>
            <person name="Jones K.M."/>
            <person name="Tallon L.J."/>
            <person name="Delcher A.L."/>
            <person name="Salzberg S.L."/>
            <person name="Silva J.C."/>
            <person name="Haas B.J."/>
            <person name="Majoros W.H."/>
            <person name="Farzad M."/>
            <person name="Carlton J.M."/>
            <person name="Smith R.K. Jr."/>
            <person name="Garg J."/>
            <person name="Pearlman R.E."/>
            <person name="Karrer K.M."/>
            <person name="Sun L."/>
            <person name="Manning G."/>
            <person name="Elde N.C."/>
            <person name="Turkewitz A.P."/>
            <person name="Asai D.J."/>
            <person name="Wilkes D.E."/>
            <person name="Wang Y."/>
            <person name="Cai H."/>
            <person name="Collins K."/>
            <person name="Stewart B.A."/>
            <person name="Lee S.R."/>
            <person name="Wilamowska K."/>
            <person name="Weinberg Z."/>
            <person name="Ruzzo W.L."/>
            <person name="Wloga D."/>
            <person name="Gaertig J."/>
            <person name="Frankel J."/>
            <person name="Tsao C.-C."/>
            <person name="Gorovsky M.A."/>
            <person name="Keeling P.J."/>
            <person name="Waller R.F."/>
            <person name="Patron N.J."/>
            <person name="Cherry J.M."/>
            <person name="Stover N.A."/>
            <person name="Krieger C.J."/>
            <person name="del Toro C."/>
            <person name="Ryder H.F."/>
            <person name="Williamson S.C."/>
            <person name="Barbeau R.A."/>
            <person name="Hamilton E.P."/>
            <person name="Orias E."/>
        </authorList>
    </citation>
    <scope>NUCLEOTIDE SEQUENCE [LARGE SCALE GENOMIC DNA]</scope>
    <source>
        <strain evidence="2">SB210</strain>
    </source>
</reference>
<sequence>MDQIQNYQMLGYNQNELFIMKHYNQKCNLHNQRLDILKVDNYSNQQMLKCIYCLSEQTFKFLPLKQVLDSNQSTLFKGWPILDDTEIYEQLMVIPKKEELIKQSIQNVQVFYKLLRDEINLLIDKKEKDSLINIEMRYDSFEYPWDLYNRICQKEKLKDIILNQYQDFINQNQAFSLIVKENIEKQKVYKEQMLNSLRTIQSYKVDLVSQNQIKDLIVQLINQINDFSIAQENRNMLQVSQNSQVQGNQLDQNKKIQIFSLEDLSNIQNFQNIEIYLSNKNIQDEQLKQIAGALEKCQNISSLILNLSENNFKLEGVQYIATSLQKCHQINSLELYLNNNNLKLEGAKYIATSLEKLHKMNSLKLYL</sequence>
<dbReference type="KEGG" id="tet:TTHERM_01697320"/>
<dbReference type="EMBL" id="GG662236">
    <property type="protein sequence ID" value="EAR81559.3"/>
    <property type="molecule type" value="Genomic_DNA"/>
</dbReference>
<keyword evidence="1" id="KW-0418">Kinase</keyword>
<dbReference type="HOGENOM" id="CLU_044292_0_0_1"/>
<dbReference type="GO" id="GO:0016301">
    <property type="term" value="F:kinase activity"/>
    <property type="evidence" value="ECO:0007669"/>
    <property type="project" value="UniProtKB-KW"/>
</dbReference>
<keyword evidence="1" id="KW-0808">Transferase</keyword>
<accession>Q227U3</accession>
<dbReference type="SUPFAM" id="SSF52047">
    <property type="entry name" value="RNI-like"/>
    <property type="match status" value="1"/>
</dbReference>
<protein>
    <submittedName>
        <fullName evidence="1">Kinase domain protein</fullName>
    </submittedName>
</protein>
<dbReference type="InterPro" id="IPR032675">
    <property type="entry name" value="LRR_dom_sf"/>
</dbReference>
<feature type="non-terminal residue" evidence="1">
    <location>
        <position position="367"/>
    </location>
</feature>
<name>Q227U3_TETTS</name>